<keyword evidence="2" id="KW-1185">Reference proteome</keyword>
<comment type="caution">
    <text evidence="1">The sequence shown here is derived from an EMBL/GenBank/DDBJ whole genome shotgun (WGS) entry which is preliminary data.</text>
</comment>
<sequence>MQRMETSLNLWEQVKHHLIKKSRQKPITAAEMQARKQYFYDNFPLPSKPDPNAQETVEWGIGQGFL</sequence>
<proteinExistence type="predicted"/>
<accession>A0A928VR75</accession>
<name>A0A928VR75_9CYAN</name>
<dbReference type="AlphaFoldDB" id="A0A928VR75"/>
<gene>
    <name evidence="1" type="ORF">IQ266_17160</name>
</gene>
<protein>
    <submittedName>
        <fullName evidence="1">Uncharacterized protein</fullName>
    </submittedName>
</protein>
<evidence type="ECO:0000313" key="2">
    <source>
        <dbReference type="Proteomes" id="UP000625316"/>
    </source>
</evidence>
<reference evidence="1" key="1">
    <citation type="submission" date="2020-10" db="EMBL/GenBank/DDBJ databases">
        <authorList>
            <person name="Castelo-Branco R."/>
            <person name="Eusebio N."/>
            <person name="Adriana R."/>
            <person name="Vieira A."/>
            <person name="Brugerolle De Fraissinette N."/>
            <person name="Rezende De Castro R."/>
            <person name="Schneider M.P."/>
            <person name="Vasconcelos V."/>
            <person name="Leao P.N."/>
        </authorList>
    </citation>
    <scope>NUCLEOTIDE SEQUENCE</scope>
    <source>
        <strain evidence="1">LEGE 11480</strain>
    </source>
</reference>
<organism evidence="1 2">
    <name type="scientific">Romeriopsis navalis LEGE 11480</name>
    <dbReference type="NCBI Taxonomy" id="2777977"/>
    <lineage>
        <taxon>Bacteria</taxon>
        <taxon>Bacillati</taxon>
        <taxon>Cyanobacteriota</taxon>
        <taxon>Cyanophyceae</taxon>
        <taxon>Leptolyngbyales</taxon>
        <taxon>Leptolyngbyaceae</taxon>
        <taxon>Romeriopsis</taxon>
        <taxon>Romeriopsis navalis</taxon>
    </lineage>
</organism>
<dbReference type="Proteomes" id="UP000625316">
    <property type="component" value="Unassembled WGS sequence"/>
</dbReference>
<dbReference type="EMBL" id="JADEXQ010000065">
    <property type="protein sequence ID" value="MBE9031466.1"/>
    <property type="molecule type" value="Genomic_DNA"/>
</dbReference>
<evidence type="ECO:0000313" key="1">
    <source>
        <dbReference type="EMBL" id="MBE9031466.1"/>
    </source>
</evidence>